<dbReference type="Gene3D" id="3.80.10.10">
    <property type="entry name" value="Ribonuclease Inhibitor"/>
    <property type="match status" value="1"/>
</dbReference>
<reference evidence="3" key="1">
    <citation type="journal article" date="2020" name="Nature">
        <title>Giant virus diversity and host interactions through global metagenomics.</title>
        <authorList>
            <person name="Schulz F."/>
            <person name="Roux S."/>
            <person name="Paez-Espino D."/>
            <person name="Jungbluth S."/>
            <person name="Walsh D.A."/>
            <person name="Denef V.J."/>
            <person name="McMahon K.D."/>
            <person name="Konstantinidis K.T."/>
            <person name="Eloe-Fadrosh E.A."/>
            <person name="Kyrpides N.C."/>
            <person name="Woyke T."/>
        </authorList>
    </citation>
    <scope>NUCLEOTIDE SEQUENCE</scope>
    <source>
        <strain evidence="3">GVMAG-S-1062768-28</strain>
    </source>
</reference>
<organism evidence="3">
    <name type="scientific">viral metagenome</name>
    <dbReference type="NCBI Taxonomy" id="1070528"/>
    <lineage>
        <taxon>unclassified sequences</taxon>
        <taxon>metagenomes</taxon>
        <taxon>organismal metagenomes</taxon>
    </lineage>
</organism>
<dbReference type="PANTHER" id="PTHR47114:SF2">
    <property type="entry name" value="OLIGODENDROCYTE-MYELIN GLYCOPROTEIN"/>
    <property type="match status" value="1"/>
</dbReference>
<keyword evidence="1" id="KW-0433">Leucine-rich repeat</keyword>
<evidence type="ECO:0000256" key="1">
    <source>
        <dbReference type="ARBA" id="ARBA00022614"/>
    </source>
</evidence>
<dbReference type="SUPFAM" id="SSF52058">
    <property type="entry name" value="L domain-like"/>
    <property type="match status" value="1"/>
</dbReference>
<evidence type="ECO:0000313" key="3">
    <source>
        <dbReference type="EMBL" id="QHU08232.1"/>
    </source>
</evidence>
<dbReference type="AlphaFoldDB" id="A0A6C0JR37"/>
<dbReference type="PANTHER" id="PTHR47114">
    <property type="match status" value="1"/>
</dbReference>
<keyword evidence="2" id="KW-0677">Repeat</keyword>
<name>A0A6C0JR37_9ZZZZ</name>
<dbReference type="InterPro" id="IPR032675">
    <property type="entry name" value="LRR_dom_sf"/>
</dbReference>
<accession>A0A6C0JR37</accession>
<dbReference type="InterPro" id="IPR051071">
    <property type="entry name" value="LRR-bact_E3_ubiq_ligases"/>
</dbReference>
<dbReference type="SMART" id="SM00364">
    <property type="entry name" value="LRR_BAC"/>
    <property type="match status" value="4"/>
</dbReference>
<sequence length="305" mass="34551">MTSTVDEIWNELPDKYTNNVNLIGNKLDTLDDIDIPKNTIRLQVDTNNLTEMHSLPPRLLALSATNNKLTYLPSLPKNIKILDVGSNKLTTLPELPDKLRFLRCDHNPITFIPSLPSTLLVFSCAYTNISQLPSIPWELKNLSFSNCPNLSQKYIIKLSVTGRLKRIDSIKICQYNEKAQEYGLPTVTELPSKEEYNRVMFHDTGKQVSRMVEVGNVLLSAGLPPLVVAEIVDKENPSVSAFYVEQINGLMESLNQQRRIIIRSRISKQNNDDDDDEIPSSRYKIKTKAHTNIKSIRGVLPETTF</sequence>
<dbReference type="EMBL" id="MN740695">
    <property type="protein sequence ID" value="QHU08232.1"/>
    <property type="molecule type" value="Genomic_DNA"/>
</dbReference>
<evidence type="ECO:0000256" key="2">
    <source>
        <dbReference type="ARBA" id="ARBA00022737"/>
    </source>
</evidence>
<protein>
    <submittedName>
        <fullName evidence="3">Uncharacterized protein</fullName>
    </submittedName>
</protein>
<proteinExistence type="predicted"/>